<name>A0ABX5NWY2_9HYPH</name>
<dbReference type="Proteomes" id="UP000247536">
    <property type="component" value="Unassembled WGS sequence"/>
</dbReference>
<reference evidence="2 3" key="1">
    <citation type="submission" date="2018-06" db="EMBL/GenBank/DDBJ databases">
        <title>Rhizobium wuzhouense sp. nov., isolated from roots of Oryza officinalis.</title>
        <authorList>
            <person name="Yuan T."/>
        </authorList>
    </citation>
    <scope>NUCLEOTIDE SEQUENCE [LARGE SCALE GENOMIC DNA]</scope>
    <source>
        <strain evidence="2 3">W44</strain>
    </source>
</reference>
<gene>
    <name evidence="2" type="ORF">DMY87_04965</name>
</gene>
<feature type="compositionally biased region" description="Basic and acidic residues" evidence="1">
    <location>
        <begin position="141"/>
        <end position="168"/>
    </location>
</feature>
<evidence type="ECO:0000256" key="1">
    <source>
        <dbReference type="SAM" id="MobiDB-lite"/>
    </source>
</evidence>
<accession>A0ABX5NWY2</accession>
<protein>
    <submittedName>
        <fullName evidence="2">Uncharacterized protein</fullName>
    </submittedName>
</protein>
<organism evidence="2 3">
    <name type="scientific">Rhizobium wuzhouense</name>
    <dbReference type="NCBI Taxonomy" id="1986026"/>
    <lineage>
        <taxon>Bacteria</taxon>
        <taxon>Pseudomonadati</taxon>
        <taxon>Pseudomonadota</taxon>
        <taxon>Alphaproteobacteria</taxon>
        <taxon>Hyphomicrobiales</taxon>
        <taxon>Rhizobiaceae</taxon>
        <taxon>Rhizobium/Agrobacterium group</taxon>
        <taxon>Rhizobium</taxon>
    </lineage>
</organism>
<dbReference type="EMBL" id="QJRY01000001">
    <property type="protein sequence ID" value="PYB77702.1"/>
    <property type="molecule type" value="Genomic_DNA"/>
</dbReference>
<sequence length="186" mass="19423">MTTVTPSNSAALLILQQTRSAGAVEQDGAGTDALVATANGLDGKIGSAAQPTQAQSKISESFFSVNHVNINKLKIDLIERAGKALGVDASDYGSREEFSSAMQKALGKLKAEGGDMAVKSLEKELGLDKLGVSIQDVIDSAKDPDANDKLTKALEKQEGEEQGDDNRSEPLSIVSDDNGTYRPAGS</sequence>
<evidence type="ECO:0000313" key="3">
    <source>
        <dbReference type="Proteomes" id="UP000247536"/>
    </source>
</evidence>
<feature type="region of interest" description="Disordered" evidence="1">
    <location>
        <begin position="141"/>
        <end position="186"/>
    </location>
</feature>
<comment type="caution">
    <text evidence="2">The sequence shown here is derived from an EMBL/GenBank/DDBJ whole genome shotgun (WGS) entry which is preliminary data.</text>
</comment>
<keyword evidence="3" id="KW-1185">Reference proteome</keyword>
<dbReference type="RefSeq" id="WP_110790130.1">
    <property type="nucleotide sequence ID" value="NZ_QJRY01000001.1"/>
</dbReference>
<proteinExistence type="predicted"/>
<evidence type="ECO:0000313" key="2">
    <source>
        <dbReference type="EMBL" id="PYB77702.1"/>
    </source>
</evidence>